<feature type="coiled-coil region" evidence="1">
    <location>
        <begin position="171"/>
        <end position="263"/>
    </location>
</feature>
<evidence type="ECO:0008006" key="5">
    <source>
        <dbReference type="Google" id="ProtNLM"/>
    </source>
</evidence>
<dbReference type="STRING" id="227084.SAMN05421855_101423"/>
<feature type="transmembrane region" description="Helical" evidence="2">
    <location>
        <begin position="117"/>
        <end position="135"/>
    </location>
</feature>
<gene>
    <name evidence="3" type="ORF">SAMN05421855_101423</name>
</gene>
<dbReference type="AlphaFoldDB" id="A0A1G7CJU5"/>
<feature type="transmembrane region" description="Helical" evidence="2">
    <location>
        <begin position="79"/>
        <end position="96"/>
    </location>
</feature>
<evidence type="ECO:0000256" key="2">
    <source>
        <dbReference type="SAM" id="Phobius"/>
    </source>
</evidence>
<keyword evidence="2" id="KW-0812">Transmembrane</keyword>
<evidence type="ECO:0000313" key="3">
    <source>
        <dbReference type="EMBL" id="SDE39622.1"/>
    </source>
</evidence>
<keyword evidence="4" id="KW-1185">Reference proteome</keyword>
<keyword evidence="1" id="KW-0175">Coiled coil</keyword>
<feature type="transmembrane region" description="Helical" evidence="2">
    <location>
        <begin position="50"/>
        <end position="73"/>
    </location>
</feature>
<sequence length="388" mass="44366">MQPQHIVEMQRYSISNPLNINKLLQRFFIFCSGADTDILEECSAGEQTKFAGIGATVFFTAVMATIAAAYALYTVFDTYFTAIFFGMIWGLLIFNLDRFIVSTIKKRDHFFDELLQASPRILLAIIIAIVIAKPLEMKIFEKEINQVLLEQKNDLTLANKDQLALQFTPENIALTSEIEALKKEITTKEAEVNTLYETYISEAEGRAGTERLGKGPVYKEKREKHDAELLALENLRKENTEKIKASEEKLEALAANYQTKITETQPIIDGFDGLMARVNALNELPWLPSFFIFMLFLAIETSPILAKLLAPKGVYDLKLEEQESAVKSWVAQQKAQRDILKTTDRDINNRVYADIAEEQELYDYKRKKARELMQLQADAFYKKQKTIL</sequence>
<dbReference type="EMBL" id="FNBA01000001">
    <property type="protein sequence ID" value="SDE39622.1"/>
    <property type="molecule type" value="Genomic_DNA"/>
</dbReference>
<reference evidence="3 4" key="1">
    <citation type="submission" date="2016-10" db="EMBL/GenBank/DDBJ databases">
        <authorList>
            <person name="de Groot N.N."/>
        </authorList>
    </citation>
    <scope>NUCLEOTIDE SEQUENCE [LARGE SCALE GENOMIC DNA]</scope>
    <source>
        <strain evidence="3 4">DSM 16195</strain>
    </source>
</reference>
<proteinExistence type="predicted"/>
<dbReference type="Pfam" id="PF14362">
    <property type="entry name" value="DUF4407"/>
    <property type="match status" value="1"/>
</dbReference>
<evidence type="ECO:0000256" key="1">
    <source>
        <dbReference type="SAM" id="Coils"/>
    </source>
</evidence>
<dbReference type="Proteomes" id="UP000199321">
    <property type="component" value="Unassembled WGS sequence"/>
</dbReference>
<evidence type="ECO:0000313" key="4">
    <source>
        <dbReference type="Proteomes" id="UP000199321"/>
    </source>
</evidence>
<name>A0A1G7CJU5_9FLAO</name>
<protein>
    <recommendedName>
        <fullName evidence="5">DUF4407 domain-containing protein</fullName>
    </recommendedName>
</protein>
<keyword evidence="2" id="KW-1133">Transmembrane helix</keyword>
<dbReference type="InterPro" id="IPR025519">
    <property type="entry name" value="DUF4407"/>
</dbReference>
<accession>A0A1G7CJU5</accession>
<organism evidence="3 4">
    <name type="scientific">Ulvibacter litoralis</name>
    <dbReference type="NCBI Taxonomy" id="227084"/>
    <lineage>
        <taxon>Bacteria</taxon>
        <taxon>Pseudomonadati</taxon>
        <taxon>Bacteroidota</taxon>
        <taxon>Flavobacteriia</taxon>
        <taxon>Flavobacteriales</taxon>
        <taxon>Flavobacteriaceae</taxon>
        <taxon>Ulvibacter</taxon>
    </lineage>
</organism>
<keyword evidence="2" id="KW-0472">Membrane</keyword>